<organism evidence="3 4">
    <name type="scientific">Leptidea sinapis</name>
    <dbReference type="NCBI Taxonomy" id="189913"/>
    <lineage>
        <taxon>Eukaryota</taxon>
        <taxon>Metazoa</taxon>
        <taxon>Ecdysozoa</taxon>
        <taxon>Arthropoda</taxon>
        <taxon>Hexapoda</taxon>
        <taxon>Insecta</taxon>
        <taxon>Pterygota</taxon>
        <taxon>Neoptera</taxon>
        <taxon>Endopterygota</taxon>
        <taxon>Lepidoptera</taxon>
        <taxon>Glossata</taxon>
        <taxon>Ditrysia</taxon>
        <taxon>Papilionoidea</taxon>
        <taxon>Pieridae</taxon>
        <taxon>Dismorphiinae</taxon>
        <taxon>Leptidea</taxon>
    </lineage>
</organism>
<accession>A0A5E4PPD0</accession>
<evidence type="ECO:0000313" key="3">
    <source>
        <dbReference type="EMBL" id="VVC87854.1"/>
    </source>
</evidence>
<evidence type="ECO:0000313" key="4">
    <source>
        <dbReference type="Proteomes" id="UP000324832"/>
    </source>
</evidence>
<evidence type="ECO:0000259" key="2">
    <source>
        <dbReference type="Pfam" id="PF01048"/>
    </source>
</evidence>
<comment type="similarity">
    <text evidence="1">Belongs to the PNP/UDP phosphorylase family.</text>
</comment>
<dbReference type="GO" id="GO:0009166">
    <property type="term" value="P:nucleotide catabolic process"/>
    <property type="evidence" value="ECO:0007669"/>
    <property type="project" value="InterPro"/>
</dbReference>
<dbReference type="SUPFAM" id="SSF53167">
    <property type="entry name" value="Purine and uridine phosphorylases"/>
    <property type="match status" value="1"/>
</dbReference>
<protein>
    <recommendedName>
        <fullName evidence="2">Nucleoside phosphorylase domain-containing protein</fullName>
    </recommendedName>
</protein>
<dbReference type="Gene3D" id="3.40.50.1580">
    <property type="entry name" value="Nucleoside phosphorylase domain"/>
    <property type="match status" value="1"/>
</dbReference>
<dbReference type="GO" id="GO:0006218">
    <property type="term" value="P:uridine catabolic process"/>
    <property type="evidence" value="ECO:0007669"/>
    <property type="project" value="TreeGrafter"/>
</dbReference>
<reference evidence="3 4" key="1">
    <citation type="submission" date="2017-07" db="EMBL/GenBank/DDBJ databases">
        <authorList>
            <person name="Talla V."/>
            <person name="Backstrom N."/>
        </authorList>
    </citation>
    <scope>NUCLEOTIDE SEQUENCE [LARGE SCALE GENOMIC DNA]</scope>
</reference>
<dbReference type="GO" id="GO:0005829">
    <property type="term" value="C:cytosol"/>
    <property type="evidence" value="ECO:0007669"/>
    <property type="project" value="TreeGrafter"/>
</dbReference>
<proteinExistence type="inferred from homology"/>
<dbReference type="EMBL" id="FZQP02000204">
    <property type="protein sequence ID" value="VVC87854.1"/>
    <property type="molecule type" value="Genomic_DNA"/>
</dbReference>
<dbReference type="InterPro" id="IPR000845">
    <property type="entry name" value="Nucleoside_phosphorylase_d"/>
</dbReference>
<gene>
    <name evidence="3" type="ORF">LSINAPIS_LOCUS1368</name>
</gene>
<dbReference type="CDD" id="cd17763">
    <property type="entry name" value="UP_hUPP-like"/>
    <property type="match status" value="1"/>
</dbReference>
<dbReference type="InterPro" id="IPR035994">
    <property type="entry name" value="Nucleoside_phosphorylase_sf"/>
</dbReference>
<dbReference type="NCBIfam" id="TIGR01719">
    <property type="entry name" value="euk_UDPppase"/>
    <property type="match status" value="1"/>
</dbReference>
<dbReference type="GO" id="GO:0004850">
    <property type="term" value="F:uridine phosphorylase activity"/>
    <property type="evidence" value="ECO:0007669"/>
    <property type="project" value="InterPro"/>
</dbReference>
<name>A0A5E4PPD0_9NEOP</name>
<evidence type="ECO:0000256" key="1">
    <source>
        <dbReference type="ARBA" id="ARBA00010456"/>
    </source>
</evidence>
<sequence length="329" mass="36913">MDCTCDFILPTLKNWEEHYDNCKIRWLSRGETKFIKNNDGTIILRNEHVLKMKVDVLYHLGFDTQTHDLPSMFGDVKFVCMGGTKQRMMEMAKYMSNLLGVECDLVNLVKHAHRYAMYKVGPVLCVSHGIGIPSMTIALEEVIKMLYYAKAKDPIFIRIGTSGGIGLPAGSVVVSSWGCSGTLEKTYEIAILGKVKKYSAYFDKRLSQELFSISSDCVDFETFSGGTLAANDFYRGEGRTDGAFCSYTETDKLDFLRKLKSMGVLNMEMEATAFAAVTRDAGLRGADVCVTLLDRLQGDQVTPSKETLTVWQRRPLVLVGTYICKYYNI</sequence>
<dbReference type="Proteomes" id="UP000324832">
    <property type="component" value="Unassembled WGS sequence"/>
</dbReference>
<dbReference type="Pfam" id="PF01048">
    <property type="entry name" value="PNP_UDP_1"/>
    <property type="match status" value="1"/>
</dbReference>
<feature type="domain" description="Nucleoside phosphorylase" evidence="2">
    <location>
        <begin position="77"/>
        <end position="307"/>
    </location>
</feature>
<dbReference type="PANTHER" id="PTHR43691:SF11">
    <property type="entry name" value="FI09636P-RELATED"/>
    <property type="match status" value="1"/>
</dbReference>
<dbReference type="AlphaFoldDB" id="A0A5E4PPD0"/>
<keyword evidence="4" id="KW-1185">Reference proteome</keyword>
<dbReference type="InterPro" id="IPR010059">
    <property type="entry name" value="Uridine_phosphorylase_euk"/>
</dbReference>
<dbReference type="PANTHER" id="PTHR43691">
    <property type="entry name" value="URIDINE PHOSPHORYLASE"/>
    <property type="match status" value="1"/>
</dbReference>